<keyword evidence="4" id="KW-1185">Reference proteome</keyword>
<evidence type="ECO:0000259" key="2">
    <source>
        <dbReference type="Pfam" id="PF03629"/>
    </source>
</evidence>
<organism evidence="3 4">
    <name type="scientific">Sphingobacterium psychroaquaticum</name>
    <dbReference type="NCBI Taxonomy" id="561061"/>
    <lineage>
        <taxon>Bacteria</taxon>
        <taxon>Pseudomonadati</taxon>
        <taxon>Bacteroidota</taxon>
        <taxon>Sphingobacteriia</taxon>
        <taxon>Sphingobacteriales</taxon>
        <taxon>Sphingobacteriaceae</taxon>
        <taxon>Sphingobacterium</taxon>
    </lineage>
</organism>
<evidence type="ECO:0000313" key="4">
    <source>
        <dbReference type="Proteomes" id="UP000192980"/>
    </source>
</evidence>
<dbReference type="EMBL" id="FXAU01000002">
    <property type="protein sequence ID" value="SMG24810.1"/>
    <property type="molecule type" value="Genomic_DNA"/>
</dbReference>
<dbReference type="Pfam" id="PF03629">
    <property type="entry name" value="SASA"/>
    <property type="match status" value="1"/>
</dbReference>
<name>A0A1X7JAE6_9SPHI</name>
<accession>A0A1X7JAE6</accession>
<dbReference type="InterPro" id="IPR036514">
    <property type="entry name" value="SGNH_hydro_sf"/>
</dbReference>
<dbReference type="GO" id="GO:0001681">
    <property type="term" value="F:sialate O-acetylesterase activity"/>
    <property type="evidence" value="ECO:0007669"/>
    <property type="project" value="InterPro"/>
</dbReference>
<dbReference type="SUPFAM" id="SSF52266">
    <property type="entry name" value="SGNH hydrolase"/>
    <property type="match status" value="1"/>
</dbReference>
<dbReference type="RefSeq" id="WP_234991140.1">
    <property type="nucleotide sequence ID" value="NZ_FXAU01000002.1"/>
</dbReference>
<gene>
    <name evidence="3" type="ORF">SAMN05660862_1684</name>
</gene>
<dbReference type="InterPro" id="IPR039329">
    <property type="entry name" value="SIAE"/>
</dbReference>
<feature type="domain" description="Sialate O-acetylesterase" evidence="2">
    <location>
        <begin position="108"/>
        <end position="354"/>
    </location>
</feature>
<dbReference type="AlphaFoldDB" id="A0A1X7JAE6"/>
<dbReference type="PANTHER" id="PTHR22901">
    <property type="entry name" value="SIALATE O-ACETYLESTERASE"/>
    <property type="match status" value="1"/>
</dbReference>
<protein>
    <submittedName>
        <fullName evidence="3">Sialate O-acetylesterase</fullName>
    </submittedName>
</protein>
<evidence type="ECO:0000313" key="3">
    <source>
        <dbReference type="EMBL" id="SMG24810.1"/>
    </source>
</evidence>
<evidence type="ECO:0000256" key="1">
    <source>
        <dbReference type="ARBA" id="ARBA00022801"/>
    </source>
</evidence>
<dbReference type="InterPro" id="IPR005181">
    <property type="entry name" value="SASA"/>
</dbReference>
<dbReference type="STRING" id="561061.SAMN05660862_1684"/>
<sequence>MKNLKLLFVTLVFLLYGNLIYAQLRLPNFFSDHMVLQRESAVNLWGWGYAGSTVKVHGSWNKDTVTVKTDANGKWKLKINTVQAGGPYKLSVVSGGELIQFTDVLLGDVFLCSGQSNMEWGGNQNLKEILDELPHANNPNIRLLQVNRNGALAPQENISNGWSSLNEKALKPFSAIGYFLAKELNKKQGVPIGIVNSSWGGTAAEVWTPKDQVEADQALLAFSKMQKANDYRPHENGVLWNGMIAPLVGFNLKGFFWYQGESNVGSSAGYDKLMKTMVNSWRSAWEEELPFYFVQIAPYAYNSKGGVQSALLREQQAKTAVELPRSGMVVVTDLVDNVHDIHPIQKQEVASRLAKITLAEIYQIPTPDYKSPIYSAHEIKGDKVEVTFHYLTGNLVTRGKEITDLYIAGEDKVFHKASGKIQKDKLLVFSSKVARPVAVRFGFTDTAMPNLFNEKGLPVSPFRTDSWVD</sequence>
<dbReference type="PANTHER" id="PTHR22901:SF0">
    <property type="entry name" value="SIALATE O-ACETYLESTERASE"/>
    <property type="match status" value="1"/>
</dbReference>
<dbReference type="GO" id="GO:0005975">
    <property type="term" value="P:carbohydrate metabolic process"/>
    <property type="evidence" value="ECO:0007669"/>
    <property type="project" value="TreeGrafter"/>
</dbReference>
<dbReference type="Proteomes" id="UP000192980">
    <property type="component" value="Unassembled WGS sequence"/>
</dbReference>
<proteinExistence type="predicted"/>
<reference evidence="3 4" key="1">
    <citation type="submission" date="2017-04" db="EMBL/GenBank/DDBJ databases">
        <authorList>
            <person name="Afonso C.L."/>
            <person name="Miller P.J."/>
            <person name="Scott M.A."/>
            <person name="Spackman E."/>
            <person name="Goraichik I."/>
            <person name="Dimitrov K.M."/>
            <person name="Suarez D.L."/>
            <person name="Swayne D.E."/>
        </authorList>
    </citation>
    <scope>NUCLEOTIDE SEQUENCE [LARGE SCALE GENOMIC DNA]</scope>
    <source>
        <strain evidence="3 4">DSM 22418</strain>
    </source>
</reference>
<dbReference type="Gene3D" id="3.40.50.1110">
    <property type="entry name" value="SGNH hydrolase"/>
    <property type="match status" value="1"/>
</dbReference>
<keyword evidence="1" id="KW-0378">Hydrolase</keyword>